<dbReference type="SMART" id="SM00028">
    <property type="entry name" value="TPR"/>
    <property type="match status" value="12"/>
</dbReference>
<evidence type="ECO:0000256" key="1">
    <source>
        <dbReference type="ARBA" id="ARBA00022737"/>
    </source>
</evidence>
<gene>
    <name evidence="5" type="ORF">EDS130_LOCUS31125</name>
    <name evidence="4" type="ORF">XAT740_LOCUS27317</name>
</gene>
<dbReference type="SUPFAM" id="SSF56399">
    <property type="entry name" value="ADP-ribosylation"/>
    <property type="match status" value="1"/>
</dbReference>
<dbReference type="PROSITE" id="PS51996">
    <property type="entry name" value="TR_MART"/>
    <property type="match status" value="1"/>
</dbReference>
<accession>A0A815BBN8</accession>
<feature type="repeat" description="TPR" evidence="3">
    <location>
        <begin position="828"/>
        <end position="861"/>
    </location>
</feature>
<keyword evidence="2 3" id="KW-0802">TPR repeat</keyword>
<feature type="repeat" description="TPR" evidence="3">
    <location>
        <begin position="533"/>
        <end position="566"/>
    </location>
</feature>
<dbReference type="InterPro" id="IPR019734">
    <property type="entry name" value="TPR_rpt"/>
</dbReference>
<feature type="repeat" description="TPR" evidence="3">
    <location>
        <begin position="617"/>
        <end position="650"/>
    </location>
</feature>
<dbReference type="Proteomes" id="UP000663852">
    <property type="component" value="Unassembled WGS sequence"/>
</dbReference>
<protein>
    <submittedName>
        <fullName evidence="4">Uncharacterized protein</fullName>
    </submittedName>
</protein>
<dbReference type="Gene3D" id="3.90.176.10">
    <property type="entry name" value="Toxin ADP-ribosyltransferase, Chain A, domain 1"/>
    <property type="match status" value="1"/>
</dbReference>
<proteinExistence type="predicted"/>
<dbReference type="OrthoDB" id="626167at2759"/>
<dbReference type="Pfam" id="PF13424">
    <property type="entry name" value="TPR_12"/>
    <property type="match status" value="4"/>
</dbReference>
<feature type="repeat" description="TPR" evidence="3">
    <location>
        <begin position="702"/>
        <end position="735"/>
    </location>
</feature>
<feature type="repeat" description="TPR" evidence="3">
    <location>
        <begin position="491"/>
        <end position="524"/>
    </location>
</feature>
<name>A0A815BBN8_ADIRI</name>
<evidence type="ECO:0000313" key="5">
    <source>
        <dbReference type="EMBL" id="CAF1310700.1"/>
    </source>
</evidence>
<evidence type="ECO:0000313" key="4">
    <source>
        <dbReference type="EMBL" id="CAF1271452.1"/>
    </source>
</evidence>
<dbReference type="Proteomes" id="UP000663828">
    <property type="component" value="Unassembled WGS sequence"/>
</dbReference>
<dbReference type="EMBL" id="CAJNOR010002273">
    <property type="protein sequence ID" value="CAF1271452.1"/>
    <property type="molecule type" value="Genomic_DNA"/>
</dbReference>
<sequence>MNCIEDETRIVRPIRCRRVLRNIALLWLDPNMNVDNDEYKYLLTQTSKIIDTVELHNDSDQCIDFCTDLQHTKVFIILQYPLAQQLIPLVHDIPQIYSIYVLCNDTIPPSQQLNDVTPKLKGYFRTIANICQSINQKTKQYDHDSVPISVISPADCSKYDLNELEPLFMYSRLLKQILFDIDRHLHTKERFVQFLREQYQTEPVQLSIVDEFEQNYKPDSAIRWYTRGCFLFQMLNQALRLMDSKIIIKMSFFLYDLHQQLNELYTFQSAVWSPGVLYRGQGVVKSEFENIRKSVGGLLSFNAFTSTSVERETALTFCPIPPQDPDTVPVLFVMKINQAVKSTPFALVSSMSYYEDSEGEVLFSMHSVFRIESMEQVDDVLWRVKLVLTNDEDRDLQVLGEQLEKETAGSTGWSRLGQLLIQVGHFSEAKEVYLTLMGSLSSDNYEGLANCYHQLGMISNGTGNYTEALNLYQEAVELHLKTFSEGDIALASSYSNIGGVFYKLGDYYKALSMYEKTSEIYHRTLPPDEPALGTLYNNIGTVYNSLEDNSKALEFYEKSLKIRQKVLPSNHPSLAVIHRNIAIIYEKAGKLTNALEFYQKTLAIQEKSLLPNHHERFATYNNIATLFDTMGNYSEALKYYEKARDICYKVYPNHNHPDLASVYGNMGAAYDRLREYSKALEFFEKSLAIRQRLLPHDHPSFAQTYNNMGSAYDNIGEYTKALEYYQKAFEIYKKTLPSNHPELAISLNNIGSMYDIMDDYPKALECYYQALDIKKETLPSHHPSIGSTYSNIGTIHERTGNYSKALEYYEKALDVYKQSLPSNHPDLAVLYNNLGDLYDNMKNFSKALEFYEKYLEISRTVLPANHPDLATKLNTIGSLLTDIGEYSKALPFYQEALDTARKSLPPDHPDLQEYEENLRILEDILKVYI</sequence>
<organism evidence="4 6">
    <name type="scientific">Adineta ricciae</name>
    <name type="common">Rotifer</name>
    <dbReference type="NCBI Taxonomy" id="249248"/>
    <lineage>
        <taxon>Eukaryota</taxon>
        <taxon>Metazoa</taxon>
        <taxon>Spiralia</taxon>
        <taxon>Gnathifera</taxon>
        <taxon>Rotifera</taxon>
        <taxon>Eurotatoria</taxon>
        <taxon>Bdelloidea</taxon>
        <taxon>Adinetida</taxon>
        <taxon>Adinetidae</taxon>
        <taxon>Adineta</taxon>
    </lineage>
</organism>
<comment type="caution">
    <text evidence="4">The sequence shown here is derived from an EMBL/GenBank/DDBJ whole genome shotgun (WGS) entry which is preliminary data.</text>
</comment>
<evidence type="ECO:0000256" key="3">
    <source>
        <dbReference type="PROSITE-ProRule" id="PRU00339"/>
    </source>
</evidence>
<dbReference type="Gene3D" id="1.25.40.10">
    <property type="entry name" value="Tetratricopeptide repeat domain"/>
    <property type="match status" value="4"/>
</dbReference>
<dbReference type="PANTHER" id="PTHR45641">
    <property type="entry name" value="TETRATRICOPEPTIDE REPEAT PROTEIN (AFU_ORTHOLOGUE AFUA_6G03870)"/>
    <property type="match status" value="1"/>
</dbReference>
<feature type="repeat" description="TPR" evidence="3">
    <location>
        <begin position="660"/>
        <end position="693"/>
    </location>
</feature>
<dbReference type="Pfam" id="PF13374">
    <property type="entry name" value="TPR_10"/>
    <property type="match status" value="3"/>
</dbReference>
<keyword evidence="6" id="KW-1185">Reference proteome</keyword>
<keyword evidence="1" id="KW-0677">Repeat</keyword>
<dbReference type="EMBL" id="CAJNOJ010000225">
    <property type="protein sequence ID" value="CAF1310700.1"/>
    <property type="molecule type" value="Genomic_DNA"/>
</dbReference>
<feature type="repeat" description="TPR" evidence="3">
    <location>
        <begin position="449"/>
        <end position="482"/>
    </location>
</feature>
<evidence type="ECO:0000313" key="6">
    <source>
        <dbReference type="Proteomes" id="UP000663828"/>
    </source>
</evidence>
<evidence type="ECO:0000256" key="2">
    <source>
        <dbReference type="ARBA" id="ARBA00022803"/>
    </source>
</evidence>
<dbReference type="PROSITE" id="PS50293">
    <property type="entry name" value="TPR_REGION"/>
    <property type="match status" value="3"/>
</dbReference>
<feature type="repeat" description="TPR" evidence="3">
    <location>
        <begin position="786"/>
        <end position="819"/>
    </location>
</feature>
<dbReference type="AlphaFoldDB" id="A0A815BBN8"/>
<dbReference type="SUPFAM" id="SSF48452">
    <property type="entry name" value="TPR-like"/>
    <property type="match status" value="2"/>
</dbReference>
<dbReference type="PROSITE" id="PS50005">
    <property type="entry name" value="TPR"/>
    <property type="match status" value="11"/>
</dbReference>
<feature type="repeat" description="TPR" evidence="3">
    <location>
        <begin position="744"/>
        <end position="777"/>
    </location>
</feature>
<feature type="repeat" description="TPR" evidence="3">
    <location>
        <begin position="870"/>
        <end position="903"/>
    </location>
</feature>
<reference evidence="4" key="1">
    <citation type="submission" date="2021-02" db="EMBL/GenBank/DDBJ databases">
        <authorList>
            <person name="Nowell W R."/>
        </authorList>
    </citation>
    <scope>NUCLEOTIDE SEQUENCE</scope>
</reference>
<dbReference type="PANTHER" id="PTHR45641:SF1">
    <property type="entry name" value="AAA+ ATPASE DOMAIN-CONTAINING PROTEIN"/>
    <property type="match status" value="1"/>
</dbReference>
<feature type="repeat" description="TPR" evidence="3">
    <location>
        <begin position="575"/>
        <end position="608"/>
    </location>
</feature>
<dbReference type="InterPro" id="IPR011990">
    <property type="entry name" value="TPR-like_helical_dom_sf"/>
</dbReference>